<reference evidence="1 2" key="1">
    <citation type="journal article" date="2014" name="PLoS Genet.">
        <title>The Genome of Spironucleus salmonicida Highlights a Fish Pathogen Adapted to Fluctuating Environments.</title>
        <authorList>
            <person name="Xu F."/>
            <person name="Jerlstrom-Hultqvist J."/>
            <person name="Einarsson E."/>
            <person name="Astvaldsson A."/>
            <person name="Svard S.G."/>
            <person name="Andersson J.O."/>
        </authorList>
    </citation>
    <scope>NUCLEOTIDE SEQUENCE [LARGE SCALE GENOMIC DNA]</scope>
    <source>
        <strain evidence="1 2">ATCC 50377</strain>
    </source>
</reference>
<dbReference type="Proteomes" id="UP000018208">
    <property type="component" value="Unassembled WGS sequence"/>
</dbReference>
<name>A0A9P8RXA3_9EUKA</name>
<dbReference type="GeneID" id="94298791"/>
<evidence type="ECO:0000313" key="1">
    <source>
        <dbReference type="EMBL" id="KAH0572657.1"/>
    </source>
</evidence>
<dbReference type="AlphaFoldDB" id="A0A9P8RXA3"/>
<sequence>MRSFANPTNQSSIQLFDSYQAMNDAAKYRERLYSQNPPNSEGYSPSAMTVKTQQPPKNAIRTCPTCGCNGHCAKEEIRPAISVENDGKAAVVQYTNLYQSPEPAGERQEPIEEPHPSLRHRLYAAFAHEIFSDQARVEFAQALDSRERLTCYDLVLLLRLFVDQLQMLALVHLFRANLADFDAQWFQLVGCFRRQHFKDVFMRDFGLR</sequence>
<protein>
    <submittedName>
        <fullName evidence="1">Uncharacterized protein</fullName>
    </submittedName>
</protein>
<gene>
    <name evidence="1" type="ORF">SS50377_24768</name>
</gene>
<proteinExistence type="predicted"/>
<dbReference type="KEGG" id="ssao:94298791"/>
<accession>A0A9P8RXA3</accession>
<comment type="caution">
    <text evidence="1">The sequence shown here is derived from an EMBL/GenBank/DDBJ whole genome shotgun (WGS) entry which is preliminary data.</text>
</comment>
<organism evidence="1 2">
    <name type="scientific">Spironucleus salmonicida</name>
    <dbReference type="NCBI Taxonomy" id="348837"/>
    <lineage>
        <taxon>Eukaryota</taxon>
        <taxon>Metamonada</taxon>
        <taxon>Diplomonadida</taxon>
        <taxon>Hexamitidae</taxon>
        <taxon>Hexamitinae</taxon>
        <taxon>Spironucleus</taxon>
    </lineage>
</organism>
<dbReference type="RefSeq" id="XP_067763430.1">
    <property type="nucleotide sequence ID" value="XM_067908609.1"/>
</dbReference>
<evidence type="ECO:0000313" key="2">
    <source>
        <dbReference type="Proteomes" id="UP000018208"/>
    </source>
</evidence>
<dbReference type="EMBL" id="AUWU02000005">
    <property type="protein sequence ID" value="KAH0572657.1"/>
    <property type="molecule type" value="Genomic_DNA"/>
</dbReference>
<keyword evidence="2" id="KW-1185">Reference proteome</keyword>